<dbReference type="KEGG" id="mis:MICPUN_64011"/>
<gene>
    <name evidence="3" type="ORF">MICPUN_64011</name>
</gene>
<feature type="region of interest" description="Disordered" evidence="1">
    <location>
        <begin position="530"/>
        <end position="553"/>
    </location>
</feature>
<proteinExistence type="predicted"/>
<dbReference type="RefSeq" id="XP_002505934.1">
    <property type="nucleotide sequence ID" value="XM_002505888.1"/>
</dbReference>
<dbReference type="SUPFAM" id="SSF52402">
    <property type="entry name" value="Adenine nucleotide alpha hydrolases-like"/>
    <property type="match status" value="1"/>
</dbReference>
<dbReference type="eggNOG" id="ENOG502RRFG">
    <property type="taxonomic scope" value="Eukaryota"/>
</dbReference>
<protein>
    <recommendedName>
        <fullName evidence="2">UspA domain-containing protein</fullName>
    </recommendedName>
</protein>
<dbReference type="InterPro" id="IPR050600">
    <property type="entry name" value="SETD3_SETD6_MTase"/>
</dbReference>
<evidence type="ECO:0000259" key="2">
    <source>
        <dbReference type="Pfam" id="PF00582"/>
    </source>
</evidence>
<dbReference type="InterPro" id="IPR014729">
    <property type="entry name" value="Rossmann-like_a/b/a_fold"/>
</dbReference>
<dbReference type="InterPro" id="IPR006015">
    <property type="entry name" value="Universal_stress_UspA"/>
</dbReference>
<feature type="region of interest" description="Disordered" evidence="1">
    <location>
        <begin position="800"/>
        <end position="822"/>
    </location>
</feature>
<sequence length="822" mass="89223">MASATASPWVQGIAAGRSLARSARLRPAPVRTRRPSPARWITTSAGLLDALEVKVPKSSTAEDVDEKNEFRSLMEKAGVKHQVRLASGARGRGLFPTGPVGWTESAVLLSVPLDVCICAPFGDEDAVANELGLNDGYKDTCTILRRAWQRRNGAKVPEAIVSLLDSGSGDDRELGVALWVLWACENGGEVWEAYARWLPKPDGQMPSLLLANERELSQLQDPHLAGEARRLHEAMAAAHNKIAIANAEARSMNGRTVREFTLEELRWGFALVASRAVASPVGDGGAAAAIMVPFFDMANHDDASMVSAIKSVRGTEDGDVENGLRVAVERAINQGVGGPRVVLETTRGLQNADDEVVIQYDPSADNRELMLRYGFSLRGNRNEKLPRPNDGSPASTCALTPGALKLALEAKGLMRESTPPEERRRLISVVANACPGRRSPSEDDSWELDEDACAKEAMDAVALRMHWQQTLDAFETSAMEDESLLTAAKAGVLPGATANVVCAVEYRMERKAALATGIKALDAYVEWLSEDDGEDEGDGEEEGDGDGGEGDGAEVEADHIFAYRATRDPRGGRRARPRARASGRRYLMTFGDLLWGAEAEERRAREALEATEIAVPVDRKEEDARDADASEERAPPLRQVLLPVDGTAQSEYMVDWALTNFCREGDQVNILHVIPNLKQTSRTSSIDRGPLTYLSEPRDPVEQEAQWRADAEQYLAQAIFPAIDAAGLRYTAEIVAYETDNQSIGEIVCERASDLEAAAVIMAASGKGRVKEFFIGSVTNYCLHRCKRPVVIYRSPPVVRPGASSRGGKEVNESNGAYAHAE</sequence>
<accession>C1EGV9</accession>
<evidence type="ECO:0000313" key="3">
    <source>
        <dbReference type="EMBL" id="ACO67192.1"/>
    </source>
</evidence>
<dbReference type="PRINTS" id="PR01438">
    <property type="entry name" value="UNVRSLSTRESS"/>
</dbReference>
<dbReference type="CDD" id="cd10527">
    <property type="entry name" value="SET_LSMT"/>
    <property type="match status" value="1"/>
</dbReference>
<evidence type="ECO:0000313" key="4">
    <source>
        <dbReference type="Proteomes" id="UP000002009"/>
    </source>
</evidence>
<dbReference type="Gene3D" id="3.90.1410.10">
    <property type="entry name" value="set domain protein methyltransferase, domain 1"/>
    <property type="match status" value="1"/>
</dbReference>
<dbReference type="OrthoDB" id="498498at2759"/>
<keyword evidence="4" id="KW-1185">Reference proteome</keyword>
<dbReference type="EMBL" id="CP001332">
    <property type="protein sequence ID" value="ACO67192.1"/>
    <property type="molecule type" value="Genomic_DNA"/>
</dbReference>
<dbReference type="AlphaFoldDB" id="C1EGV9"/>
<dbReference type="GeneID" id="8249068"/>
<organism evidence="3 4">
    <name type="scientific">Micromonas commoda (strain RCC299 / NOUM17 / CCMP2709)</name>
    <name type="common">Picoplanktonic green alga</name>
    <dbReference type="NCBI Taxonomy" id="296587"/>
    <lineage>
        <taxon>Eukaryota</taxon>
        <taxon>Viridiplantae</taxon>
        <taxon>Chlorophyta</taxon>
        <taxon>Mamiellophyceae</taxon>
        <taxon>Mamiellales</taxon>
        <taxon>Mamiellaceae</taxon>
        <taxon>Micromonas</taxon>
    </lineage>
</organism>
<dbReference type="Pfam" id="PF00582">
    <property type="entry name" value="Usp"/>
    <property type="match status" value="1"/>
</dbReference>
<dbReference type="GO" id="GO:0016279">
    <property type="term" value="F:protein-lysine N-methyltransferase activity"/>
    <property type="evidence" value="ECO:0007669"/>
    <property type="project" value="TreeGrafter"/>
</dbReference>
<dbReference type="InterPro" id="IPR006016">
    <property type="entry name" value="UspA"/>
</dbReference>
<dbReference type="InterPro" id="IPR046341">
    <property type="entry name" value="SET_dom_sf"/>
</dbReference>
<evidence type="ECO:0000256" key="1">
    <source>
        <dbReference type="SAM" id="MobiDB-lite"/>
    </source>
</evidence>
<dbReference type="PANTHER" id="PTHR13271:SF154">
    <property type="entry name" value="GRIP DOMAIN-CONTAINING PROTEIN"/>
    <property type="match status" value="1"/>
</dbReference>
<reference evidence="3 4" key="1">
    <citation type="journal article" date="2009" name="Science">
        <title>Green evolution and dynamic adaptations revealed by genomes of the marine picoeukaryotes Micromonas.</title>
        <authorList>
            <person name="Worden A.Z."/>
            <person name="Lee J.H."/>
            <person name="Mock T."/>
            <person name="Rouze P."/>
            <person name="Simmons M.P."/>
            <person name="Aerts A.L."/>
            <person name="Allen A.E."/>
            <person name="Cuvelier M.L."/>
            <person name="Derelle E."/>
            <person name="Everett M.V."/>
            <person name="Foulon E."/>
            <person name="Grimwood J."/>
            <person name="Gundlach H."/>
            <person name="Henrissat B."/>
            <person name="Napoli C."/>
            <person name="McDonald S.M."/>
            <person name="Parker M.S."/>
            <person name="Rombauts S."/>
            <person name="Salamov A."/>
            <person name="Von Dassow P."/>
            <person name="Badger J.H."/>
            <person name="Coutinho P.M."/>
            <person name="Demir E."/>
            <person name="Dubchak I."/>
            <person name="Gentemann C."/>
            <person name="Eikrem W."/>
            <person name="Gready J.E."/>
            <person name="John U."/>
            <person name="Lanier W."/>
            <person name="Lindquist E.A."/>
            <person name="Lucas S."/>
            <person name="Mayer K.F."/>
            <person name="Moreau H."/>
            <person name="Not F."/>
            <person name="Otillar R."/>
            <person name="Panaud O."/>
            <person name="Pangilinan J."/>
            <person name="Paulsen I."/>
            <person name="Piegu B."/>
            <person name="Poliakov A."/>
            <person name="Robbens S."/>
            <person name="Schmutz J."/>
            <person name="Toulza E."/>
            <person name="Wyss T."/>
            <person name="Zelensky A."/>
            <person name="Zhou K."/>
            <person name="Armbrust E.V."/>
            <person name="Bhattacharya D."/>
            <person name="Goodenough U.W."/>
            <person name="Van de Peer Y."/>
            <person name="Grigoriev I.V."/>
        </authorList>
    </citation>
    <scope>NUCLEOTIDE SEQUENCE [LARGE SCALE GENOMIC DNA]</scope>
    <source>
        <strain evidence="4">RCC299 / NOUM17</strain>
    </source>
</reference>
<dbReference type="Gene3D" id="3.40.50.620">
    <property type="entry name" value="HUPs"/>
    <property type="match status" value="1"/>
</dbReference>
<dbReference type="CDD" id="cd23659">
    <property type="entry name" value="USP_At3g01520-like"/>
    <property type="match status" value="1"/>
</dbReference>
<dbReference type="Proteomes" id="UP000002009">
    <property type="component" value="Chromosome 14"/>
</dbReference>
<feature type="domain" description="UspA" evidence="2">
    <location>
        <begin position="638"/>
        <end position="794"/>
    </location>
</feature>
<dbReference type="SUPFAM" id="SSF82199">
    <property type="entry name" value="SET domain"/>
    <property type="match status" value="1"/>
</dbReference>
<dbReference type="OMA" id="FDMANHD"/>
<dbReference type="InParanoid" id="C1EGV9"/>
<name>C1EGV9_MICCC</name>
<dbReference type="PANTHER" id="PTHR13271">
    <property type="entry name" value="UNCHARACTERIZED PUTATIVE METHYLTRANSFERASE"/>
    <property type="match status" value="1"/>
</dbReference>